<name>X8CMT8_MYCXE</name>
<proteinExistence type="predicted"/>
<reference evidence="1" key="1">
    <citation type="submission" date="2014-01" db="EMBL/GenBank/DDBJ databases">
        <authorList>
            <person name="Brown-Elliot B."/>
            <person name="Wallace R."/>
            <person name="Lenaerts A."/>
            <person name="Ordway D."/>
            <person name="DeGroote M.A."/>
            <person name="Parker T."/>
            <person name="Sizemore C."/>
            <person name="Tallon L.J."/>
            <person name="Sadzewicz L.K."/>
            <person name="Sengamalay N."/>
            <person name="Fraser C.M."/>
            <person name="Hine E."/>
            <person name="Shefchek K.A."/>
            <person name="Das S.P."/>
            <person name="Tettelin H."/>
        </authorList>
    </citation>
    <scope>NUCLEOTIDE SEQUENCE [LARGE SCALE GENOMIC DNA]</scope>
    <source>
        <strain evidence="1">4042</strain>
    </source>
</reference>
<organism evidence="1">
    <name type="scientific">Mycobacterium xenopi 4042</name>
    <dbReference type="NCBI Taxonomy" id="1299334"/>
    <lineage>
        <taxon>Bacteria</taxon>
        <taxon>Bacillati</taxon>
        <taxon>Actinomycetota</taxon>
        <taxon>Actinomycetes</taxon>
        <taxon>Mycobacteriales</taxon>
        <taxon>Mycobacteriaceae</taxon>
        <taxon>Mycobacterium</taxon>
    </lineage>
</organism>
<comment type="caution">
    <text evidence="1">The sequence shown here is derived from an EMBL/GenBank/DDBJ whole genome shotgun (WGS) entry which is preliminary data.</text>
</comment>
<evidence type="ECO:0000313" key="1">
    <source>
        <dbReference type="EMBL" id="EUA56575.1"/>
    </source>
</evidence>
<gene>
    <name evidence="1" type="ORF">I553_8623</name>
</gene>
<accession>X8CMT8</accession>
<dbReference type="AlphaFoldDB" id="X8CMT8"/>
<protein>
    <submittedName>
        <fullName evidence="1">Uncharacterized protein</fullName>
    </submittedName>
</protein>
<dbReference type="EMBL" id="JAOB01000029">
    <property type="protein sequence ID" value="EUA56575.1"/>
    <property type="molecule type" value="Genomic_DNA"/>
</dbReference>
<sequence length="45" mass="4944">MGDDQVLLFDPVLLGHRWLPACCADPRCKASHASHPCGPFCPRKP</sequence>